<protein>
    <submittedName>
        <fullName evidence="2">Uncharacterized protein</fullName>
    </submittedName>
</protein>
<feature type="region of interest" description="Disordered" evidence="1">
    <location>
        <begin position="134"/>
        <end position="155"/>
    </location>
</feature>
<dbReference type="AlphaFoldDB" id="A0A9P3H129"/>
<accession>A0A9P3H129</accession>
<evidence type="ECO:0000256" key="1">
    <source>
        <dbReference type="SAM" id="MobiDB-lite"/>
    </source>
</evidence>
<organism evidence="2 3">
    <name type="scientific">Entomortierella parvispora</name>
    <dbReference type="NCBI Taxonomy" id="205924"/>
    <lineage>
        <taxon>Eukaryota</taxon>
        <taxon>Fungi</taxon>
        <taxon>Fungi incertae sedis</taxon>
        <taxon>Mucoromycota</taxon>
        <taxon>Mortierellomycotina</taxon>
        <taxon>Mortierellomycetes</taxon>
        <taxon>Mortierellales</taxon>
        <taxon>Mortierellaceae</taxon>
        <taxon>Entomortierella</taxon>
    </lineage>
</organism>
<feature type="compositionally biased region" description="Acidic residues" evidence="1">
    <location>
        <begin position="144"/>
        <end position="155"/>
    </location>
</feature>
<feature type="region of interest" description="Disordered" evidence="1">
    <location>
        <begin position="548"/>
        <end position="579"/>
    </location>
</feature>
<proteinExistence type="predicted"/>
<evidence type="ECO:0000313" key="3">
    <source>
        <dbReference type="Proteomes" id="UP000827284"/>
    </source>
</evidence>
<dbReference type="OrthoDB" id="2441075at2759"/>
<reference evidence="2" key="2">
    <citation type="journal article" date="2022" name="Microbiol. Resour. Announc.">
        <title>Whole-Genome Sequence of Entomortierella parvispora E1425, a Mucoromycotan Fungus Associated with Burkholderiaceae-Related Endosymbiotic Bacteria.</title>
        <authorList>
            <person name="Herlambang A."/>
            <person name="Guo Y."/>
            <person name="Takashima Y."/>
            <person name="Narisawa K."/>
            <person name="Ohta H."/>
            <person name="Nishizawa T."/>
        </authorList>
    </citation>
    <scope>NUCLEOTIDE SEQUENCE</scope>
    <source>
        <strain evidence="2">E1425</strain>
    </source>
</reference>
<gene>
    <name evidence="2" type="ORF">EMPS_00103</name>
</gene>
<comment type="caution">
    <text evidence="2">The sequence shown here is derived from an EMBL/GenBank/DDBJ whole genome shotgun (WGS) entry which is preliminary data.</text>
</comment>
<reference evidence="2" key="1">
    <citation type="submission" date="2021-11" db="EMBL/GenBank/DDBJ databases">
        <authorList>
            <person name="Herlambang A."/>
            <person name="Guo Y."/>
            <person name="Takashima Y."/>
            <person name="Nishizawa T."/>
        </authorList>
    </citation>
    <scope>NUCLEOTIDE SEQUENCE</scope>
    <source>
        <strain evidence="2">E1425</strain>
    </source>
</reference>
<keyword evidence="3" id="KW-1185">Reference proteome</keyword>
<dbReference type="EMBL" id="BQFW01000001">
    <property type="protein sequence ID" value="GJJ67757.1"/>
    <property type="molecule type" value="Genomic_DNA"/>
</dbReference>
<evidence type="ECO:0000313" key="2">
    <source>
        <dbReference type="EMBL" id="GJJ67757.1"/>
    </source>
</evidence>
<feature type="region of interest" description="Disordered" evidence="1">
    <location>
        <begin position="614"/>
        <end position="653"/>
    </location>
</feature>
<feature type="compositionally biased region" description="Polar residues" evidence="1">
    <location>
        <begin position="551"/>
        <end position="579"/>
    </location>
</feature>
<dbReference type="Proteomes" id="UP000827284">
    <property type="component" value="Unassembled WGS sequence"/>
</dbReference>
<sequence length="653" mass="73257">MAALDHRKWVDTARIVTIETFAVNFSYTDSRPAYQAFLCAVKNSRLKDHTKTTVIERFNAWKTNKSGASMFWFQQRQSMSIKKGKSVATIGLVDAARNELPMAIQNEAVSREECGLPTPPEKKRSAHYQLRSNLNKKTRGANEVGDDDGESEDFEGEMSHDEYDYEIDDDGTGLQDEENLSDVFRELRDVEKDTEPGFYPLIRALYHAARREKFQLPDPKPELSTQQSFLWDFVYTRLDTFGTMTPAEQKDVFVAVSGIVDLELHSSFPQRTELVQKCRAGVSFTFPPVRDQMRLYQVYVDVQDDAEEARLEDLKRQLRTDMSRFEEGSTKMMVAEILMILVKRCVPDKFGRAKRTESSTLFVWYAVWEVLFASTSVEVEVGETVLREAQTDQVAVRTIVGPKAAAGRAGASGRKLDFRLIATIKTGQRFEPFTLCNDEHKGLGSSDSIADIQRKKNMRLNKSIIMNGRVPMNSGTIYQDVIGLEGTWNILYPFEDVMLCCGTNEPPLHLPSNEFELGSFLLDDGMERLLAYREHILSLARKVQGLVSNPRRPSTSRCTQVPANSPGTSVHAQAPSHSLANTQGVWRSTKGHGENFEGVTAPLAGSVMTGAKSMDTGAAESISTSSNLRPGTPPRASYHWTHPPTFYTPTKPK</sequence>
<name>A0A9P3H129_9FUNG</name>